<keyword evidence="1" id="KW-0472">Membrane</keyword>
<name>A0A2L2BNF7_9MICO</name>
<accession>A0A2L2BNF7</accession>
<dbReference type="PANTHER" id="PTHR33383">
    <property type="entry name" value="MEMBRANE PROTEIN INSERTION EFFICIENCY FACTOR-RELATED"/>
    <property type="match status" value="1"/>
</dbReference>
<dbReference type="PANTHER" id="PTHR33383:SF1">
    <property type="entry name" value="MEMBRANE PROTEIN INSERTION EFFICIENCY FACTOR-RELATED"/>
    <property type="match status" value="1"/>
</dbReference>
<sequence>MISGVKSLGLWLVLVPRNAMLGFLWAYRKVISPLYGQVCRYYPSCSLYAFRAIQYHGAFKGTGLAAWRVLRCNPFSRGGIDDPPEAHHTYFDITEHGFVRPRKEV</sequence>
<dbReference type="KEGG" id="psai:C3B54_11138"/>
<keyword evidence="3" id="KW-1185">Reference proteome</keyword>
<dbReference type="AlphaFoldDB" id="A0A2L2BNF7"/>
<dbReference type="SMART" id="SM01234">
    <property type="entry name" value="Haemolytic"/>
    <property type="match status" value="1"/>
</dbReference>
<dbReference type="InterPro" id="IPR002696">
    <property type="entry name" value="Membr_insert_effic_factor_YidD"/>
</dbReference>
<organism evidence="2 3">
    <name type="scientific">Pontimonas salivibrio</name>
    <dbReference type="NCBI Taxonomy" id="1159327"/>
    <lineage>
        <taxon>Bacteria</taxon>
        <taxon>Bacillati</taxon>
        <taxon>Actinomycetota</taxon>
        <taxon>Actinomycetes</taxon>
        <taxon>Micrococcales</taxon>
        <taxon>Microbacteriaceae</taxon>
        <taxon>Pontimonas</taxon>
    </lineage>
</organism>
<dbReference type="EMBL" id="CP026923">
    <property type="protein sequence ID" value="AVG23142.1"/>
    <property type="molecule type" value="Genomic_DNA"/>
</dbReference>
<reference evidence="2 3" key="1">
    <citation type="submission" date="2018-02" db="EMBL/GenBank/DDBJ databases">
        <title>Complete genome of the streamlined marine actinobacterium Pontimonas salivibrio CL-TW6 adapted to coastal planktonic lifestype.</title>
        <authorList>
            <person name="Cho B.C."/>
            <person name="Hardies S.C."/>
            <person name="Jang G.I."/>
            <person name="Hwang C.Y."/>
        </authorList>
    </citation>
    <scope>NUCLEOTIDE SEQUENCE [LARGE SCALE GENOMIC DNA]</scope>
    <source>
        <strain evidence="2 3">CL-TW6</strain>
    </source>
</reference>
<evidence type="ECO:0000256" key="1">
    <source>
        <dbReference type="HAMAP-Rule" id="MF_00386"/>
    </source>
</evidence>
<protein>
    <recommendedName>
        <fullName evidence="1">Putative membrane protein insertion efficiency factor</fullName>
    </recommendedName>
</protein>
<dbReference type="Proteomes" id="UP000243077">
    <property type="component" value="Chromosome"/>
</dbReference>
<gene>
    <name evidence="2" type="ORF">C3B54_11138</name>
</gene>
<dbReference type="HAMAP" id="MF_00386">
    <property type="entry name" value="UPF0161_YidD"/>
    <property type="match status" value="1"/>
</dbReference>
<comment type="function">
    <text evidence="1">Could be involved in insertion of integral membrane proteins into the membrane.</text>
</comment>
<proteinExistence type="inferred from homology"/>
<keyword evidence="1" id="KW-1003">Cell membrane</keyword>
<dbReference type="Pfam" id="PF01809">
    <property type="entry name" value="YidD"/>
    <property type="match status" value="1"/>
</dbReference>
<dbReference type="NCBIfam" id="TIGR00278">
    <property type="entry name" value="membrane protein insertion efficiency factor YidD"/>
    <property type="match status" value="1"/>
</dbReference>
<dbReference type="GO" id="GO:0005886">
    <property type="term" value="C:plasma membrane"/>
    <property type="evidence" value="ECO:0007669"/>
    <property type="project" value="UniProtKB-SubCell"/>
</dbReference>
<comment type="subcellular location">
    <subcellularLocation>
        <location evidence="1">Cell membrane</location>
        <topology evidence="1">Peripheral membrane protein</topology>
        <orientation evidence="1">Cytoplasmic side</orientation>
    </subcellularLocation>
</comment>
<comment type="similarity">
    <text evidence="1">Belongs to the UPF0161 family.</text>
</comment>
<evidence type="ECO:0000313" key="2">
    <source>
        <dbReference type="EMBL" id="AVG23142.1"/>
    </source>
</evidence>
<evidence type="ECO:0000313" key="3">
    <source>
        <dbReference type="Proteomes" id="UP000243077"/>
    </source>
</evidence>
<dbReference type="OrthoDB" id="9801753at2"/>